<keyword evidence="3" id="KW-1185">Reference proteome</keyword>
<keyword evidence="1" id="KW-0812">Transmembrane</keyword>
<organism evidence="2 3">
    <name type="scientific">Lentihominibacter faecis</name>
    <dbReference type="NCBI Taxonomy" id="2764712"/>
    <lineage>
        <taxon>Bacteria</taxon>
        <taxon>Bacillati</taxon>
        <taxon>Bacillota</taxon>
        <taxon>Clostridia</taxon>
        <taxon>Peptostreptococcales</taxon>
        <taxon>Anaerovoracaceae</taxon>
        <taxon>Lentihominibacter</taxon>
    </lineage>
</organism>
<comment type="caution">
    <text evidence="2">The sequence shown here is derived from an EMBL/GenBank/DDBJ whole genome shotgun (WGS) entry which is preliminary data.</text>
</comment>
<sequence>MDKLNRMLKSFFWFAILSPIIMLLLVLYFHGTTHMFGFITFVLVCIASACANAYRIQKEIDRLSKADFKIQE</sequence>
<feature type="transmembrane region" description="Helical" evidence="1">
    <location>
        <begin position="12"/>
        <end position="29"/>
    </location>
</feature>
<gene>
    <name evidence="2" type="ORF">H8876_05720</name>
</gene>
<proteinExistence type="predicted"/>
<evidence type="ECO:0000256" key="1">
    <source>
        <dbReference type="SAM" id="Phobius"/>
    </source>
</evidence>
<evidence type="ECO:0000313" key="2">
    <source>
        <dbReference type="EMBL" id="MBC5999493.1"/>
    </source>
</evidence>
<dbReference type="RefSeq" id="WP_249286921.1">
    <property type="nucleotide sequence ID" value="NZ_JACRWC010000071.1"/>
</dbReference>
<reference evidence="2" key="1">
    <citation type="submission" date="2020-08" db="EMBL/GenBank/DDBJ databases">
        <authorList>
            <person name="Liu C."/>
            <person name="Sun Q."/>
        </authorList>
    </citation>
    <scope>NUCLEOTIDE SEQUENCE</scope>
    <source>
        <strain evidence="2">BX16</strain>
    </source>
</reference>
<dbReference type="EMBL" id="JACRWC010000071">
    <property type="protein sequence ID" value="MBC5999493.1"/>
    <property type="molecule type" value="Genomic_DNA"/>
</dbReference>
<feature type="transmembrane region" description="Helical" evidence="1">
    <location>
        <begin position="35"/>
        <end position="54"/>
    </location>
</feature>
<keyword evidence="1" id="KW-0472">Membrane</keyword>
<accession>A0A923NCG2</accession>
<evidence type="ECO:0000313" key="3">
    <source>
        <dbReference type="Proteomes" id="UP000644115"/>
    </source>
</evidence>
<dbReference type="AlphaFoldDB" id="A0A923NCG2"/>
<dbReference type="Proteomes" id="UP000644115">
    <property type="component" value="Unassembled WGS sequence"/>
</dbReference>
<protein>
    <submittedName>
        <fullName evidence="2">Uncharacterized protein</fullName>
    </submittedName>
</protein>
<keyword evidence="1" id="KW-1133">Transmembrane helix</keyword>
<name>A0A923NCG2_9FIRM</name>